<reference evidence="2 3" key="1">
    <citation type="journal article" date="2018" name="Sci. Rep.">
        <title>Genomic signatures of local adaptation to the degree of environmental predictability in rotifers.</title>
        <authorList>
            <person name="Franch-Gras L."/>
            <person name="Hahn C."/>
            <person name="Garcia-Roger E.M."/>
            <person name="Carmona M.J."/>
            <person name="Serra M."/>
            <person name="Gomez A."/>
        </authorList>
    </citation>
    <scope>NUCLEOTIDE SEQUENCE [LARGE SCALE GENOMIC DNA]</scope>
    <source>
        <strain evidence="2">HYR1</strain>
    </source>
</reference>
<accession>A0A3M7T287</accession>
<evidence type="ECO:0000313" key="2">
    <source>
        <dbReference type="EMBL" id="RNA42163.1"/>
    </source>
</evidence>
<name>A0A3M7T287_BRAPC</name>
<dbReference type="AlphaFoldDB" id="A0A3M7T287"/>
<sequence length="115" mass="13694">MPSHGNQRPSEALGDLVRNTSYRNVITITSMLTRSIKITSRQPISRANEMKKRKWSKSKQTNPNEEQLRNKCINELYKWLKEKKKPESCTKGEGDLYIYYWLNFDRFQIFGKNVY</sequence>
<comment type="caution">
    <text evidence="2">The sequence shown here is derived from an EMBL/GenBank/DDBJ whole genome shotgun (WGS) entry which is preliminary data.</text>
</comment>
<dbReference type="Proteomes" id="UP000276133">
    <property type="component" value="Unassembled WGS sequence"/>
</dbReference>
<keyword evidence="3" id="KW-1185">Reference proteome</keyword>
<organism evidence="2 3">
    <name type="scientific">Brachionus plicatilis</name>
    <name type="common">Marine rotifer</name>
    <name type="synonym">Brachionus muelleri</name>
    <dbReference type="NCBI Taxonomy" id="10195"/>
    <lineage>
        <taxon>Eukaryota</taxon>
        <taxon>Metazoa</taxon>
        <taxon>Spiralia</taxon>
        <taxon>Gnathifera</taxon>
        <taxon>Rotifera</taxon>
        <taxon>Eurotatoria</taxon>
        <taxon>Monogononta</taxon>
        <taxon>Pseudotrocha</taxon>
        <taxon>Ploima</taxon>
        <taxon>Brachionidae</taxon>
        <taxon>Brachionus</taxon>
    </lineage>
</organism>
<evidence type="ECO:0000313" key="3">
    <source>
        <dbReference type="Proteomes" id="UP000276133"/>
    </source>
</evidence>
<proteinExistence type="predicted"/>
<gene>
    <name evidence="2" type="ORF">BpHYR1_009293</name>
</gene>
<feature type="region of interest" description="Disordered" evidence="1">
    <location>
        <begin position="46"/>
        <end position="67"/>
    </location>
</feature>
<protein>
    <submittedName>
        <fullName evidence="2">Uncharacterized protein</fullName>
    </submittedName>
</protein>
<dbReference type="EMBL" id="REGN01000409">
    <property type="protein sequence ID" value="RNA42163.1"/>
    <property type="molecule type" value="Genomic_DNA"/>
</dbReference>
<evidence type="ECO:0000256" key="1">
    <source>
        <dbReference type="SAM" id="MobiDB-lite"/>
    </source>
</evidence>